<sequence length="124" mass="13807">MKSDHDYVVTLPHVSEFPEPMAVKKGDRVAVGELYDGPEGWPDWYLCSVPGQEAGFVPEQIIDRHADGFGTMLEDFTNRELNVVEGEVLYGERQLNGWLWATRVSDGASGWVPLDNIRARGTAS</sequence>
<dbReference type="InterPro" id="IPR001452">
    <property type="entry name" value="SH3_domain"/>
</dbReference>
<organism evidence="3 4">
    <name type="scientific">Stappia indica</name>
    <dbReference type="NCBI Taxonomy" id="538381"/>
    <lineage>
        <taxon>Bacteria</taxon>
        <taxon>Pseudomonadati</taxon>
        <taxon>Pseudomonadota</taxon>
        <taxon>Alphaproteobacteria</taxon>
        <taxon>Hyphomicrobiales</taxon>
        <taxon>Stappiaceae</taxon>
        <taxon>Stappia</taxon>
    </lineage>
</organism>
<evidence type="ECO:0000259" key="2">
    <source>
        <dbReference type="Pfam" id="PF07653"/>
    </source>
</evidence>
<keyword evidence="4" id="KW-1185">Reference proteome</keyword>
<dbReference type="InterPro" id="IPR036028">
    <property type="entry name" value="SH3-like_dom_sf"/>
</dbReference>
<dbReference type="InterPro" id="IPR014593">
    <property type="entry name" value="UCP034961_SH3_2"/>
</dbReference>
<evidence type="ECO:0000313" key="3">
    <source>
        <dbReference type="EMBL" id="SOC24072.1"/>
    </source>
</evidence>
<dbReference type="RefSeq" id="WP_067215893.1">
    <property type="nucleotide sequence ID" value="NZ_MBQE01000001.1"/>
</dbReference>
<dbReference type="AlphaFoldDB" id="A0A285TMV3"/>
<reference evidence="3 4" key="1">
    <citation type="submission" date="2017-08" db="EMBL/GenBank/DDBJ databases">
        <authorList>
            <person name="de Groot N.N."/>
        </authorList>
    </citation>
    <scope>NUCLEOTIDE SEQUENCE [LARGE SCALE GENOMIC DNA]</scope>
    <source>
        <strain evidence="3 4">USBA 352</strain>
    </source>
</reference>
<dbReference type="Pfam" id="PF07653">
    <property type="entry name" value="SH3_2"/>
    <property type="match status" value="1"/>
</dbReference>
<gene>
    <name evidence="3" type="ORF">SAMN05421512_113148</name>
</gene>
<keyword evidence="1" id="KW-0728">SH3 domain</keyword>
<proteinExistence type="predicted"/>
<name>A0A285TMV3_9HYPH</name>
<dbReference type="EMBL" id="OBML01000013">
    <property type="protein sequence ID" value="SOC24072.1"/>
    <property type="molecule type" value="Genomic_DNA"/>
</dbReference>
<protein>
    <submittedName>
        <fullName evidence="3">Variant SH3 domain-containing protein</fullName>
    </submittedName>
</protein>
<evidence type="ECO:0000313" key="4">
    <source>
        <dbReference type="Proteomes" id="UP000219331"/>
    </source>
</evidence>
<dbReference type="STRING" id="538381.GCA_001696535_00631"/>
<accession>A0A285TMV3</accession>
<evidence type="ECO:0000256" key="1">
    <source>
        <dbReference type="ARBA" id="ARBA00022443"/>
    </source>
</evidence>
<dbReference type="Proteomes" id="UP000219331">
    <property type="component" value="Unassembled WGS sequence"/>
</dbReference>
<dbReference type="OrthoDB" id="1030757at2"/>
<dbReference type="PIRSF" id="PIRSF034961">
    <property type="entry name" value="UCP034961_SH3_2"/>
    <property type="match status" value="1"/>
</dbReference>
<dbReference type="SUPFAM" id="SSF50044">
    <property type="entry name" value="SH3-domain"/>
    <property type="match status" value="2"/>
</dbReference>
<feature type="domain" description="SH3" evidence="2">
    <location>
        <begin position="13"/>
        <end position="61"/>
    </location>
</feature>